<evidence type="ECO:0000256" key="1">
    <source>
        <dbReference type="SAM" id="MobiDB-lite"/>
    </source>
</evidence>
<feature type="non-terminal residue" evidence="2">
    <location>
        <position position="1"/>
    </location>
</feature>
<dbReference type="Proteomes" id="UP001519460">
    <property type="component" value="Unassembled WGS sequence"/>
</dbReference>
<name>A0ABD0LQS7_9CAEN</name>
<reference evidence="2 3" key="1">
    <citation type="journal article" date="2023" name="Sci. Data">
        <title>Genome assembly of the Korean intertidal mud-creeper Batillaria attramentaria.</title>
        <authorList>
            <person name="Patra A.K."/>
            <person name="Ho P.T."/>
            <person name="Jun S."/>
            <person name="Lee S.J."/>
            <person name="Kim Y."/>
            <person name="Won Y.J."/>
        </authorList>
    </citation>
    <scope>NUCLEOTIDE SEQUENCE [LARGE SCALE GENOMIC DNA]</scope>
    <source>
        <strain evidence="2">Wonlab-2016</strain>
    </source>
</reference>
<feature type="compositionally biased region" description="Basic and acidic residues" evidence="1">
    <location>
        <begin position="15"/>
        <end position="25"/>
    </location>
</feature>
<proteinExistence type="predicted"/>
<dbReference type="EMBL" id="JACVVK020000028">
    <property type="protein sequence ID" value="KAK7502039.1"/>
    <property type="molecule type" value="Genomic_DNA"/>
</dbReference>
<gene>
    <name evidence="2" type="ORF">BaRGS_00006791</name>
</gene>
<evidence type="ECO:0000313" key="3">
    <source>
        <dbReference type="Proteomes" id="UP001519460"/>
    </source>
</evidence>
<comment type="caution">
    <text evidence="2">The sequence shown here is derived from an EMBL/GenBank/DDBJ whole genome shotgun (WGS) entry which is preliminary data.</text>
</comment>
<sequence length="51" mass="5530">ESIVLLSCRSNDNSFMHDNEGERMGPRNASWSGNKGTMGNPAPTRNTGTAY</sequence>
<feature type="compositionally biased region" description="Polar residues" evidence="1">
    <location>
        <begin position="29"/>
        <end position="51"/>
    </location>
</feature>
<accession>A0ABD0LQS7</accession>
<evidence type="ECO:0000313" key="2">
    <source>
        <dbReference type="EMBL" id="KAK7502039.1"/>
    </source>
</evidence>
<dbReference type="AlphaFoldDB" id="A0ABD0LQS7"/>
<feature type="region of interest" description="Disordered" evidence="1">
    <location>
        <begin position="9"/>
        <end position="51"/>
    </location>
</feature>
<organism evidence="2 3">
    <name type="scientific">Batillaria attramentaria</name>
    <dbReference type="NCBI Taxonomy" id="370345"/>
    <lineage>
        <taxon>Eukaryota</taxon>
        <taxon>Metazoa</taxon>
        <taxon>Spiralia</taxon>
        <taxon>Lophotrochozoa</taxon>
        <taxon>Mollusca</taxon>
        <taxon>Gastropoda</taxon>
        <taxon>Caenogastropoda</taxon>
        <taxon>Sorbeoconcha</taxon>
        <taxon>Cerithioidea</taxon>
        <taxon>Batillariidae</taxon>
        <taxon>Batillaria</taxon>
    </lineage>
</organism>
<keyword evidence="3" id="KW-1185">Reference proteome</keyword>
<protein>
    <submittedName>
        <fullName evidence="2">Uncharacterized protein</fullName>
    </submittedName>
</protein>